<keyword evidence="10" id="KW-1185">Reference proteome</keyword>
<keyword evidence="4 9" id="KW-0548">Nucleotidyltransferase</keyword>
<keyword evidence="6" id="KW-0239">DNA-directed DNA polymerase</keyword>
<dbReference type="InterPro" id="IPR004622">
    <property type="entry name" value="DNA_pol_HolB"/>
</dbReference>
<comment type="catalytic activity">
    <reaction evidence="7">
        <text>DNA(n) + a 2'-deoxyribonucleoside 5'-triphosphate = DNA(n+1) + diphosphate</text>
        <dbReference type="Rhea" id="RHEA:22508"/>
        <dbReference type="Rhea" id="RHEA-COMP:17339"/>
        <dbReference type="Rhea" id="RHEA-COMP:17340"/>
        <dbReference type="ChEBI" id="CHEBI:33019"/>
        <dbReference type="ChEBI" id="CHEBI:61560"/>
        <dbReference type="ChEBI" id="CHEBI:173112"/>
        <dbReference type="EC" id="2.7.7.7"/>
    </reaction>
</comment>
<evidence type="ECO:0000313" key="10">
    <source>
        <dbReference type="Proteomes" id="UP000002377"/>
    </source>
</evidence>
<dbReference type="InterPro" id="IPR015199">
    <property type="entry name" value="DNA_pol_III_delta_C"/>
</dbReference>
<dbReference type="RefSeq" id="WP_013119012.1">
    <property type="nucleotide sequence ID" value="NC_014152.1"/>
</dbReference>
<dbReference type="PANTHER" id="PTHR11669:SF8">
    <property type="entry name" value="DNA POLYMERASE III SUBUNIT DELTA"/>
    <property type="match status" value="1"/>
</dbReference>
<dbReference type="KEGG" id="tjr:TherJR_0087"/>
<dbReference type="NCBIfam" id="TIGR00678">
    <property type="entry name" value="holB"/>
    <property type="match status" value="1"/>
</dbReference>
<sequence>MWQQIVGHETVIKTLINALNNKKVAHAYLLTGPRGLGKETIARTFAQAFFCEREESIPCDQCSNCKRLQEGNYPDFHIIEPTGNAIKIEQIRNIQKSCQYKPYEGIGRVYLIKNAEAMTVESANCLLKVLEEPNENTVFLLTAENPYMLLPTVLSRCQRLNLRPVPPSVLADWLIKQGLDSERARVISALSDGAPGKALNLISPKEPDRRETVVAKAAQIQRGDVITALRIAEDMEKDKDAVKEDLDLLATWYRDLLVWAKTRETRLLINLDFLDEIKKQALGLDINKIGKDLNDIMKTRKNIQSNVNLKLSLETLLLKLSKSA</sequence>
<dbReference type="GO" id="GO:0003887">
    <property type="term" value="F:DNA-directed DNA polymerase activity"/>
    <property type="evidence" value="ECO:0007669"/>
    <property type="project" value="UniProtKB-KW"/>
</dbReference>
<dbReference type="Pfam" id="PF09115">
    <property type="entry name" value="DNApol3-delta_C"/>
    <property type="match status" value="1"/>
</dbReference>
<dbReference type="SUPFAM" id="SSF52540">
    <property type="entry name" value="P-loop containing nucleoside triphosphate hydrolases"/>
    <property type="match status" value="1"/>
</dbReference>
<name>D5X8Y3_THEPJ</name>
<protein>
    <recommendedName>
        <fullName evidence="2">DNA polymerase III subunit delta'</fullName>
        <ecNumber evidence="1">2.7.7.7</ecNumber>
    </recommendedName>
</protein>
<dbReference type="InterPro" id="IPR027417">
    <property type="entry name" value="P-loop_NTPase"/>
</dbReference>
<dbReference type="AlphaFoldDB" id="D5X8Y3"/>
<evidence type="ECO:0000256" key="4">
    <source>
        <dbReference type="ARBA" id="ARBA00022695"/>
    </source>
</evidence>
<dbReference type="HOGENOM" id="CLU_006229_4_5_9"/>
<dbReference type="InterPro" id="IPR050238">
    <property type="entry name" value="DNA_Rep/Repair_Clamp_Loader"/>
</dbReference>
<evidence type="ECO:0000259" key="8">
    <source>
        <dbReference type="Pfam" id="PF09115"/>
    </source>
</evidence>
<evidence type="ECO:0000313" key="9">
    <source>
        <dbReference type="EMBL" id="ADG80983.1"/>
    </source>
</evidence>
<dbReference type="GO" id="GO:0003677">
    <property type="term" value="F:DNA binding"/>
    <property type="evidence" value="ECO:0007669"/>
    <property type="project" value="InterPro"/>
</dbReference>
<evidence type="ECO:0000256" key="1">
    <source>
        <dbReference type="ARBA" id="ARBA00012417"/>
    </source>
</evidence>
<dbReference type="GO" id="GO:0009360">
    <property type="term" value="C:DNA polymerase III complex"/>
    <property type="evidence" value="ECO:0007669"/>
    <property type="project" value="InterPro"/>
</dbReference>
<dbReference type="OrthoDB" id="9810148at2"/>
<accession>D5X8Y3</accession>
<dbReference type="Proteomes" id="UP000002377">
    <property type="component" value="Chromosome"/>
</dbReference>
<dbReference type="EMBL" id="CP002028">
    <property type="protein sequence ID" value="ADG80983.1"/>
    <property type="molecule type" value="Genomic_DNA"/>
</dbReference>
<reference evidence="9 10" key="1">
    <citation type="submission" date="2010-05" db="EMBL/GenBank/DDBJ databases">
        <title>Complete sequence of Thermincola sp. JR.</title>
        <authorList>
            <consortium name="US DOE Joint Genome Institute"/>
            <person name="Lucas S."/>
            <person name="Copeland A."/>
            <person name="Lapidus A."/>
            <person name="Cheng J.-F."/>
            <person name="Bruce D."/>
            <person name="Goodwin L."/>
            <person name="Pitluck S."/>
            <person name="Chertkov O."/>
            <person name="Detter J.C."/>
            <person name="Han C."/>
            <person name="Tapia R."/>
            <person name="Land M."/>
            <person name="Hauser L."/>
            <person name="Kyrpides N."/>
            <person name="Mikhailova N."/>
            <person name="Hazen T.C."/>
            <person name="Woyke T."/>
        </authorList>
    </citation>
    <scope>NUCLEOTIDE SEQUENCE [LARGE SCALE GENOMIC DNA]</scope>
    <source>
        <strain evidence="9 10">JR</strain>
    </source>
</reference>
<dbReference type="Gene3D" id="3.40.50.300">
    <property type="entry name" value="P-loop containing nucleotide triphosphate hydrolases"/>
    <property type="match status" value="1"/>
</dbReference>
<feature type="domain" description="DNA polymerase III delta subunit C-terminal" evidence="8">
    <location>
        <begin position="223"/>
        <end position="321"/>
    </location>
</feature>
<evidence type="ECO:0000256" key="6">
    <source>
        <dbReference type="ARBA" id="ARBA00022932"/>
    </source>
</evidence>
<dbReference type="PANTHER" id="PTHR11669">
    <property type="entry name" value="REPLICATION FACTOR C / DNA POLYMERASE III GAMMA-TAU SUBUNIT"/>
    <property type="match status" value="1"/>
</dbReference>
<dbReference type="STRING" id="635013.TherJR_0087"/>
<dbReference type="FunFam" id="3.40.50.300:FF:001255">
    <property type="entry name" value="DNA polymerase III subunit delta"/>
    <property type="match status" value="1"/>
</dbReference>
<dbReference type="eggNOG" id="COG2812">
    <property type="taxonomic scope" value="Bacteria"/>
</dbReference>
<dbReference type="Pfam" id="PF13177">
    <property type="entry name" value="DNA_pol3_delta2"/>
    <property type="match status" value="1"/>
</dbReference>
<evidence type="ECO:0000256" key="2">
    <source>
        <dbReference type="ARBA" id="ARBA00014363"/>
    </source>
</evidence>
<evidence type="ECO:0000256" key="7">
    <source>
        <dbReference type="ARBA" id="ARBA00049244"/>
    </source>
</evidence>
<dbReference type="GO" id="GO:0006261">
    <property type="term" value="P:DNA-templated DNA replication"/>
    <property type="evidence" value="ECO:0007669"/>
    <property type="project" value="TreeGrafter"/>
</dbReference>
<dbReference type="EC" id="2.7.7.7" evidence="1"/>
<evidence type="ECO:0000256" key="5">
    <source>
        <dbReference type="ARBA" id="ARBA00022705"/>
    </source>
</evidence>
<evidence type="ECO:0000256" key="3">
    <source>
        <dbReference type="ARBA" id="ARBA00022679"/>
    </source>
</evidence>
<keyword evidence="3 9" id="KW-0808">Transferase</keyword>
<keyword evidence="5" id="KW-0235">DNA replication</keyword>
<proteinExistence type="predicted"/>
<gene>
    <name evidence="9" type="ordered locus">TherJR_0087</name>
</gene>
<dbReference type="GO" id="GO:0008408">
    <property type="term" value="F:3'-5' exonuclease activity"/>
    <property type="evidence" value="ECO:0007669"/>
    <property type="project" value="InterPro"/>
</dbReference>
<organism evidence="9 10">
    <name type="scientific">Thermincola potens (strain JR)</name>
    <dbReference type="NCBI Taxonomy" id="635013"/>
    <lineage>
        <taxon>Bacteria</taxon>
        <taxon>Bacillati</taxon>
        <taxon>Bacillota</taxon>
        <taxon>Clostridia</taxon>
        <taxon>Eubacteriales</taxon>
        <taxon>Thermincolaceae</taxon>
        <taxon>Thermincola</taxon>
    </lineage>
</organism>